<gene>
    <name evidence="1" type="ORF">C2S53_015098</name>
</gene>
<dbReference type="PANTHER" id="PTHR31479">
    <property type="entry name" value="ALPHA/BETA-HYDROLASES SUPERFAMILY PROTEIN"/>
    <property type="match status" value="1"/>
</dbReference>
<name>A0AAD4J6K5_PERFH</name>
<sequence>MASEREIFSLTGPSFLTSVDWNNSHHRRSIGASLVQGVYTLERDRRQNRQGPQALAPPWWEFFNFRLVQVLVDNHDVSHFGAVFQYYPHPHHNHSSINQSPPRYVIAFRGTINKPGNRQQDFKLNLHLIINNLQNSSRLQIGLETARRIVQHVGPGNVWLAGHSLGSSLALVVGRDMVKHHGLRLETYLFNPPFASPPIERLANDKIKLGLRLANSVLTAGLAAAVNYASAHKNKDQEGDDDPFVVLSTWIPYLFINPSDPICAEYVGYFKHREETESIGAGKIGRLATKHSIGSILSSVAGKKDCEAVHLLPSAYLTINATPSQSFKEAHGIHQWWRQDLQFNYKYYQHNFNEQYEEPNQAMAAVADTAEIFCLAGSSFPATADCFNKQYEDPSQAMLPAAADTKEIFSISGPSFLTAVDWNNSHHRRSVAGSLVHGVYCLESDRRQNRQGPQAVGPPWWQFFNFKLIQPLVDNQDGSFFGAIYELITNDQIQNPAAPHYVIAFRGTINNKGNREQDHRLNLQLIINNLDKSPRFKIGLDSTSRFVQAGVHVWLAGHALGSSLALLLGKQMVKSGFHLETYLFNPPFASPHIERIKNDKLKLGLRFANSVLTAGIAAAVSPKSKDREADPFAVLSSWVPYLFINSNDPICSEYIGYFKHREDMEAMGPTARKIGRLATKHSIRDIFAVARGKTDSEAVHLIPSAYLTINAAVSQNFRDAHAIHQWWRMDLQFDYKYYQYKY</sequence>
<comment type="caution">
    <text evidence="1">The sequence shown here is derived from an EMBL/GenBank/DDBJ whole genome shotgun (WGS) entry which is preliminary data.</text>
</comment>
<dbReference type="EMBL" id="SDAM02000131">
    <property type="protein sequence ID" value="KAH6828148.1"/>
    <property type="molecule type" value="Genomic_DNA"/>
</dbReference>
<dbReference type="Proteomes" id="UP001190926">
    <property type="component" value="Unassembled WGS sequence"/>
</dbReference>
<proteinExistence type="predicted"/>
<reference evidence="1 2" key="1">
    <citation type="journal article" date="2021" name="Nat. Commun.">
        <title>Incipient diploidization of the medicinal plant Perilla within 10,000 years.</title>
        <authorList>
            <person name="Zhang Y."/>
            <person name="Shen Q."/>
            <person name="Leng L."/>
            <person name="Zhang D."/>
            <person name="Chen S."/>
            <person name="Shi Y."/>
            <person name="Ning Z."/>
            <person name="Chen S."/>
        </authorList>
    </citation>
    <scope>NUCLEOTIDE SEQUENCE [LARGE SCALE GENOMIC DNA]</scope>
    <source>
        <strain evidence="2">cv. PC099</strain>
    </source>
</reference>
<dbReference type="SUPFAM" id="SSF53474">
    <property type="entry name" value="alpha/beta-Hydrolases"/>
    <property type="match status" value="2"/>
</dbReference>
<dbReference type="InterPro" id="IPR029058">
    <property type="entry name" value="AB_hydrolase_fold"/>
</dbReference>
<keyword evidence="2" id="KW-1185">Reference proteome</keyword>
<dbReference type="Gene3D" id="3.40.50.1820">
    <property type="entry name" value="alpha/beta hydrolase"/>
    <property type="match status" value="1"/>
</dbReference>
<evidence type="ECO:0000313" key="1">
    <source>
        <dbReference type="EMBL" id="KAH6828148.1"/>
    </source>
</evidence>
<evidence type="ECO:0000313" key="2">
    <source>
        <dbReference type="Proteomes" id="UP001190926"/>
    </source>
</evidence>
<protein>
    <submittedName>
        <fullName evidence="1">Lipase class 3-related protein</fullName>
    </submittedName>
</protein>
<dbReference type="AlphaFoldDB" id="A0AAD4J6K5"/>
<dbReference type="PANTHER" id="PTHR31479:SF4">
    <property type="entry name" value="FUNGAL LIPASE-LIKE DOMAIN-CONTAINING PROTEIN"/>
    <property type="match status" value="1"/>
</dbReference>
<accession>A0AAD4J6K5</accession>
<organism evidence="1 2">
    <name type="scientific">Perilla frutescens var. hirtella</name>
    <name type="common">Perilla citriodora</name>
    <name type="synonym">Perilla setoyensis</name>
    <dbReference type="NCBI Taxonomy" id="608512"/>
    <lineage>
        <taxon>Eukaryota</taxon>
        <taxon>Viridiplantae</taxon>
        <taxon>Streptophyta</taxon>
        <taxon>Embryophyta</taxon>
        <taxon>Tracheophyta</taxon>
        <taxon>Spermatophyta</taxon>
        <taxon>Magnoliopsida</taxon>
        <taxon>eudicotyledons</taxon>
        <taxon>Gunneridae</taxon>
        <taxon>Pentapetalae</taxon>
        <taxon>asterids</taxon>
        <taxon>lamiids</taxon>
        <taxon>Lamiales</taxon>
        <taxon>Lamiaceae</taxon>
        <taxon>Nepetoideae</taxon>
        <taxon>Elsholtzieae</taxon>
        <taxon>Perilla</taxon>
    </lineage>
</organism>